<dbReference type="InterPro" id="IPR035979">
    <property type="entry name" value="RBD_domain_sf"/>
</dbReference>
<name>A0A8S2MVT0_9BILA</name>
<dbReference type="Proteomes" id="UP000676336">
    <property type="component" value="Unassembled WGS sequence"/>
</dbReference>
<dbReference type="SUPFAM" id="SSF56112">
    <property type="entry name" value="Protein kinase-like (PK-like)"/>
    <property type="match status" value="1"/>
</dbReference>
<protein>
    <recommendedName>
        <fullName evidence="1">Protein kinase domain-containing protein</fullName>
    </recommendedName>
</protein>
<dbReference type="GO" id="GO:0003676">
    <property type="term" value="F:nucleic acid binding"/>
    <property type="evidence" value="ECO:0007669"/>
    <property type="project" value="InterPro"/>
</dbReference>
<feature type="domain" description="Protein kinase" evidence="1">
    <location>
        <begin position="208"/>
        <end position="541"/>
    </location>
</feature>
<dbReference type="PROSITE" id="PS50011">
    <property type="entry name" value="PROTEIN_KINASE_DOM"/>
    <property type="match status" value="1"/>
</dbReference>
<gene>
    <name evidence="2" type="ORF">SMN809_LOCUS10384</name>
</gene>
<accession>A0A8S2MVT0</accession>
<reference evidence="2" key="1">
    <citation type="submission" date="2021-02" db="EMBL/GenBank/DDBJ databases">
        <authorList>
            <person name="Nowell W R."/>
        </authorList>
    </citation>
    <scope>NUCLEOTIDE SEQUENCE</scope>
</reference>
<dbReference type="Gene3D" id="1.10.510.10">
    <property type="entry name" value="Transferase(Phosphotransferase) domain 1"/>
    <property type="match status" value="1"/>
</dbReference>
<dbReference type="InterPro" id="IPR011009">
    <property type="entry name" value="Kinase-like_dom_sf"/>
</dbReference>
<dbReference type="SUPFAM" id="SSF54928">
    <property type="entry name" value="RNA-binding domain, RBD"/>
    <property type="match status" value="1"/>
</dbReference>
<sequence length="699" mass="81211">MASSQTQQVTKQGLERSRLSLVIHDVNTQIADKDIERIIMSKIGKPLPKIQSGNIYAVNGRTLRKIFLNFKQETKLNELMKSGPIKYGNEELIISRHNPKNIPFSGIMTCALLLQISKTSDAYGLEKKLVESDINKYFGKFGKVIYCQWLNEYEAILQFNSYDIVDQIILSDISHAINGINIHIEKTREIQKKNIIEIAQHPYCIHVTNISNDVTSEELSSIFNVSVAHIVLQPGYQLNQHLVSNDQLNSEAWIKLIGDEKQTRDLAIKVSNKYLRLNGVPKLIDANVNNTKNNTPWIIMGNIEGVTLHDFVPTTSIDLHNALIITLKLLHTVKQINRRNVIHRNINPHNIIIKTSSIKENNQNQSSFENINLVLIDFDLAYIDQQTDEHNQKMDGIFYSDNIDLINPLKCKRPQSNQIFYRVPQIEKRSMINHVVKNEQDDNLCRSSTIDTSHICAILFWLITKSYPRESRDIDGKAPHEKKHHIRIIEEELTRASGVWQGKEKRHPLEQHLYLIFDRAFANPDRQWPIEELEYQLELTLQLTKKTNEEEEEEYNLPSMSFKNEQKESLSYIPMLTIDSSLQLALFIDSIKRQVEQHYDTLHWSNSEINEWSIKGQQVKHHDILHFQKQQYKTSLKIEWTAIINDKTKLDMNIKIKVNQNTVIDLPLGVWQQYNTDNIKNDIRKNVLIELKNLVDVLY</sequence>
<evidence type="ECO:0000313" key="3">
    <source>
        <dbReference type="Proteomes" id="UP000676336"/>
    </source>
</evidence>
<dbReference type="GO" id="GO:0005524">
    <property type="term" value="F:ATP binding"/>
    <property type="evidence" value="ECO:0007669"/>
    <property type="project" value="InterPro"/>
</dbReference>
<proteinExistence type="predicted"/>
<feature type="non-terminal residue" evidence="2">
    <location>
        <position position="699"/>
    </location>
</feature>
<evidence type="ECO:0000259" key="1">
    <source>
        <dbReference type="PROSITE" id="PS50011"/>
    </source>
</evidence>
<dbReference type="AlphaFoldDB" id="A0A8S2MVT0"/>
<dbReference type="GO" id="GO:0004672">
    <property type="term" value="F:protein kinase activity"/>
    <property type="evidence" value="ECO:0007669"/>
    <property type="project" value="InterPro"/>
</dbReference>
<comment type="caution">
    <text evidence="2">The sequence shown here is derived from an EMBL/GenBank/DDBJ whole genome shotgun (WGS) entry which is preliminary data.</text>
</comment>
<dbReference type="EMBL" id="CAJOBI010003534">
    <property type="protein sequence ID" value="CAF3972183.1"/>
    <property type="molecule type" value="Genomic_DNA"/>
</dbReference>
<evidence type="ECO:0000313" key="2">
    <source>
        <dbReference type="EMBL" id="CAF3972183.1"/>
    </source>
</evidence>
<organism evidence="2 3">
    <name type="scientific">Rotaria magnacalcarata</name>
    <dbReference type="NCBI Taxonomy" id="392030"/>
    <lineage>
        <taxon>Eukaryota</taxon>
        <taxon>Metazoa</taxon>
        <taxon>Spiralia</taxon>
        <taxon>Gnathifera</taxon>
        <taxon>Rotifera</taxon>
        <taxon>Eurotatoria</taxon>
        <taxon>Bdelloidea</taxon>
        <taxon>Philodinida</taxon>
        <taxon>Philodinidae</taxon>
        <taxon>Rotaria</taxon>
    </lineage>
</organism>
<dbReference type="InterPro" id="IPR000719">
    <property type="entry name" value="Prot_kinase_dom"/>
</dbReference>